<feature type="compositionally biased region" description="Polar residues" evidence="4">
    <location>
        <begin position="10"/>
        <end position="20"/>
    </location>
</feature>
<dbReference type="SMART" id="SM00320">
    <property type="entry name" value="WD40"/>
    <property type="match status" value="7"/>
</dbReference>
<feature type="repeat" description="WD" evidence="3">
    <location>
        <begin position="830"/>
        <end position="863"/>
    </location>
</feature>
<dbReference type="Proteomes" id="UP001153069">
    <property type="component" value="Unassembled WGS sequence"/>
</dbReference>
<proteinExistence type="predicted"/>
<feature type="domain" description="Bromo" evidence="5">
    <location>
        <begin position="1678"/>
        <end position="1736"/>
    </location>
</feature>
<feature type="compositionally biased region" description="Polar residues" evidence="4">
    <location>
        <begin position="1826"/>
        <end position="1843"/>
    </location>
</feature>
<feature type="repeat" description="WD" evidence="3">
    <location>
        <begin position="494"/>
        <end position="535"/>
    </location>
</feature>
<feature type="compositionally biased region" description="Basic residues" evidence="4">
    <location>
        <begin position="2232"/>
        <end position="2268"/>
    </location>
</feature>
<dbReference type="Pfam" id="PF00400">
    <property type="entry name" value="WD40"/>
    <property type="match status" value="4"/>
</dbReference>
<dbReference type="InterPro" id="IPR036427">
    <property type="entry name" value="Bromodomain-like_sf"/>
</dbReference>
<dbReference type="InterPro" id="IPR015943">
    <property type="entry name" value="WD40/YVTN_repeat-like_dom_sf"/>
</dbReference>
<feature type="region of interest" description="Disordered" evidence="4">
    <location>
        <begin position="595"/>
        <end position="702"/>
    </location>
</feature>
<feature type="compositionally biased region" description="Low complexity" evidence="4">
    <location>
        <begin position="678"/>
        <end position="702"/>
    </location>
</feature>
<dbReference type="SUPFAM" id="SSF47370">
    <property type="entry name" value="Bromodomain"/>
    <property type="match status" value="2"/>
</dbReference>
<feature type="compositionally biased region" description="Basic and acidic residues" evidence="4">
    <location>
        <begin position="1920"/>
        <end position="1931"/>
    </location>
</feature>
<dbReference type="PANTHER" id="PTHR16266">
    <property type="entry name" value="WD REPEAT DOMAIN 9"/>
    <property type="match status" value="1"/>
</dbReference>
<name>A0A9N8EJN0_9STRA</name>
<feature type="compositionally biased region" description="Low complexity" evidence="4">
    <location>
        <begin position="1808"/>
        <end position="1824"/>
    </location>
</feature>
<feature type="compositionally biased region" description="Basic and acidic residues" evidence="4">
    <location>
        <begin position="212"/>
        <end position="226"/>
    </location>
</feature>
<dbReference type="GO" id="GO:0005634">
    <property type="term" value="C:nucleus"/>
    <property type="evidence" value="ECO:0007669"/>
    <property type="project" value="TreeGrafter"/>
</dbReference>
<feature type="compositionally biased region" description="Basic and acidic residues" evidence="4">
    <location>
        <begin position="2063"/>
        <end position="2077"/>
    </location>
</feature>
<dbReference type="OrthoDB" id="48769at2759"/>
<feature type="compositionally biased region" description="Pro residues" evidence="4">
    <location>
        <begin position="663"/>
        <end position="677"/>
    </location>
</feature>
<dbReference type="Pfam" id="PF00439">
    <property type="entry name" value="Bromodomain"/>
    <property type="match status" value="2"/>
</dbReference>
<feature type="region of interest" description="Disordered" evidence="4">
    <location>
        <begin position="891"/>
        <end position="913"/>
    </location>
</feature>
<evidence type="ECO:0000256" key="1">
    <source>
        <dbReference type="ARBA" id="ARBA00023117"/>
    </source>
</evidence>
<keyword evidence="7" id="KW-1185">Reference proteome</keyword>
<organism evidence="6 7">
    <name type="scientific">Seminavis robusta</name>
    <dbReference type="NCBI Taxonomy" id="568900"/>
    <lineage>
        <taxon>Eukaryota</taxon>
        <taxon>Sar</taxon>
        <taxon>Stramenopiles</taxon>
        <taxon>Ochrophyta</taxon>
        <taxon>Bacillariophyta</taxon>
        <taxon>Bacillariophyceae</taxon>
        <taxon>Bacillariophycidae</taxon>
        <taxon>Naviculales</taxon>
        <taxon>Naviculaceae</taxon>
        <taxon>Seminavis</taxon>
    </lineage>
</organism>
<feature type="compositionally biased region" description="Acidic residues" evidence="4">
    <location>
        <begin position="1266"/>
        <end position="1276"/>
    </location>
</feature>
<keyword evidence="3" id="KW-0853">WD repeat</keyword>
<dbReference type="Gene3D" id="1.20.920.10">
    <property type="entry name" value="Bromodomain-like"/>
    <property type="match status" value="2"/>
</dbReference>
<feature type="compositionally biased region" description="Low complexity" evidence="4">
    <location>
        <begin position="1304"/>
        <end position="1326"/>
    </location>
</feature>
<dbReference type="PROSITE" id="PS50082">
    <property type="entry name" value="WD_REPEATS_2"/>
    <property type="match status" value="3"/>
</dbReference>
<dbReference type="SMART" id="SM00297">
    <property type="entry name" value="BROMO"/>
    <property type="match status" value="2"/>
</dbReference>
<dbReference type="GO" id="GO:0006357">
    <property type="term" value="P:regulation of transcription by RNA polymerase II"/>
    <property type="evidence" value="ECO:0007669"/>
    <property type="project" value="TreeGrafter"/>
</dbReference>
<feature type="compositionally biased region" description="Basic and acidic residues" evidence="4">
    <location>
        <begin position="2002"/>
        <end position="2012"/>
    </location>
</feature>
<feature type="compositionally biased region" description="Acidic residues" evidence="4">
    <location>
        <begin position="2120"/>
        <end position="2149"/>
    </location>
</feature>
<dbReference type="PROSITE" id="PS50014">
    <property type="entry name" value="BROMODOMAIN_2"/>
    <property type="match status" value="2"/>
</dbReference>
<accession>A0A9N8EJN0</accession>
<dbReference type="CDD" id="cd04369">
    <property type="entry name" value="Bromodomain"/>
    <property type="match status" value="1"/>
</dbReference>
<dbReference type="PANTHER" id="PTHR16266:SF17">
    <property type="entry name" value="BRWD3"/>
    <property type="match status" value="1"/>
</dbReference>
<feature type="compositionally biased region" description="Acidic residues" evidence="4">
    <location>
        <begin position="2216"/>
        <end position="2227"/>
    </location>
</feature>
<feature type="region of interest" description="Disordered" evidence="4">
    <location>
        <begin position="212"/>
        <end position="235"/>
    </location>
</feature>
<feature type="domain" description="Bromo" evidence="5">
    <location>
        <begin position="2321"/>
        <end position="2393"/>
    </location>
</feature>
<dbReference type="InterPro" id="IPR052060">
    <property type="entry name" value="Bromo_WD_repeat"/>
</dbReference>
<feature type="region of interest" description="Disordered" evidence="4">
    <location>
        <begin position="1"/>
        <end position="27"/>
    </location>
</feature>
<feature type="repeat" description="WD" evidence="3">
    <location>
        <begin position="968"/>
        <end position="1010"/>
    </location>
</feature>
<dbReference type="EMBL" id="CAICTM010001037">
    <property type="protein sequence ID" value="CAB9519710.1"/>
    <property type="molecule type" value="Genomic_DNA"/>
</dbReference>
<keyword evidence="1 2" id="KW-0103">Bromodomain</keyword>
<feature type="compositionally biased region" description="Low complexity" evidence="4">
    <location>
        <begin position="2172"/>
        <end position="2206"/>
    </location>
</feature>
<reference evidence="6" key="1">
    <citation type="submission" date="2020-06" db="EMBL/GenBank/DDBJ databases">
        <authorList>
            <consortium name="Plant Systems Biology data submission"/>
        </authorList>
    </citation>
    <scope>NUCLEOTIDE SEQUENCE</scope>
    <source>
        <strain evidence="6">D6</strain>
    </source>
</reference>
<dbReference type="InterPro" id="IPR001487">
    <property type="entry name" value="Bromodomain"/>
</dbReference>
<feature type="region of interest" description="Disordered" evidence="4">
    <location>
        <begin position="1265"/>
        <end position="1359"/>
    </location>
</feature>
<evidence type="ECO:0000259" key="5">
    <source>
        <dbReference type="PROSITE" id="PS50014"/>
    </source>
</evidence>
<dbReference type="PROSITE" id="PS50294">
    <property type="entry name" value="WD_REPEATS_REGION"/>
    <property type="match status" value="1"/>
</dbReference>
<evidence type="ECO:0000256" key="4">
    <source>
        <dbReference type="SAM" id="MobiDB-lite"/>
    </source>
</evidence>
<dbReference type="Gene3D" id="2.130.10.10">
    <property type="entry name" value="YVTN repeat-like/Quinoprotein amine dehydrogenase"/>
    <property type="match status" value="3"/>
</dbReference>
<feature type="region of interest" description="Disordered" evidence="4">
    <location>
        <begin position="1208"/>
        <end position="1247"/>
    </location>
</feature>
<feature type="compositionally biased region" description="Low complexity" evidence="4">
    <location>
        <begin position="1988"/>
        <end position="1998"/>
    </location>
</feature>
<protein>
    <submittedName>
        <fullName evidence="6">Bromodomain and WD repeat domain containing</fullName>
    </submittedName>
</protein>
<dbReference type="SUPFAM" id="SSF50978">
    <property type="entry name" value="WD40 repeat-like"/>
    <property type="match status" value="1"/>
</dbReference>
<dbReference type="GO" id="GO:0007010">
    <property type="term" value="P:cytoskeleton organization"/>
    <property type="evidence" value="ECO:0007669"/>
    <property type="project" value="TreeGrafter"/>
</dbReference>
<sequence>MSEERAPASGTGNADASTARRQQEPFDSAELPFLVTHWLRNFPSSQDSGGTTTSSAEEKHAALARIQRAAGDLASAFSTLGAFGSSTVASLNLSVENQQKPDPPHETRRNVTFDDLSRQWAGVLPGNHLNNLVNAAATTAIATEDVVSHCAPSNLVDAANEAIHQQRRNPTSGRTVQDAIDLEQVTNNNANDEAEVVVPVKPSILQPPAKVDFDFGRDGDQAKSKATDNNTRKMPALESEMKDLQKKSSQAMRTYLELKVTYQSQEEEIRKLSASLELHERNKQSLQHKRLAGGASLDDTEMVPSEEEQNASRVIAQLERKLGDLSPNHAKTKKELAEAKQQAFSNYENAKKALLGHRDPFCDAAHRRPGFGANVAQNNGILRSLETRRLGLQNRQSIASLHHGLQQPSLAETRIRSAVLESRLSHAVTMNSHLHYPVYSIRFDTTGRYFVTGADDTLVRVFCLGAKQRIDETGKGVLPSQDQTIRGAVLVCTLKGHAGVINAIDISADNCFIATASDDWDCRVWGLKDGAPVAILRGHAGGCHMVRWSKLTPYRLVTAGDDGLGRAWDIRLAALKRYGSVVGKRPEYALRLTKEDRVRSSHSVEENAEAEERPSGEPAVAIPPIPDRPNADLPPEGAPANAGQPPALRDQPMPDADQAPALPNLPMPPPLPLPPPADAAVAAPGGNNNDNNNNINNNNGANQDANNAINAAIAQRRFVANGEIDEGVKLLAKFQHGASLEERMAAPGTRSRRAPVRILCLVRSPFGGHFATGASDGICRIWEDEEDQDVETVDKRACKASFDWIHGRGSEKSVRRGSRVSNPSKLILQLKGHLNPITDLQYSHAGDRIMTGSQLDGVVRIWSWDIDPSIPDLRQQSKDRGVRSIVIKLTNPMASTSSEPKKSRRRVAAGSASNKESKIQLDVAVWTHDDSKIITSQSQMIREGKMQPDTNFMFLWDAQTGHCLLGIAGGHSMNCQVILPHPTNSSVFCSGGLDGYMKVWDVETGKCIFSHKNEPKFGQGDAAERGGFLDGACFPDGTGFILTDNSGSICVFDSILTAAKQKPSSDPSSLPTLPPPPSWLKEQYFSNDYYDLYYDTNGYCVEQGSEMPPHLAPRGVRCSHSGAPFPNTAKITEAFKTVVRPLPSSVRDCQWLRESIRSRARVARTKTRVSSKHRRANIMQEFDPLTTILVRSSGEVIETRNENGELVVPTSLSTVVASPPGANRQFPSPSRRTSDNEPRRSSYSGRQLSTNYRWRDYTDMLREERNFDDDSDDEEFQPAAARDRTPSSQRGDSDDESEDLQEASPSPRTTSRQQTSRQQASRQQAAPRRRAAETVESPEVLQPSRSSRRRLVRERGRYLESDSDEEVVEEFLSTNNDPSGPHVEDYNTHFFKLPSSGPKIQKDWLRRVESDSSFLGRKVYAPQVGDTVVYIARAHFETLQSFASMKVPFHDWPQEAEWPVVRCCIRDIRYRFPYINFYGGRNSQRSPQCTSIVAILTLEVTGIPMGQRDFQWQLPQFVEPARSHIFEVGLFQSDHEEYIIPFDRYLWSLQCLEEAIVSKHYCCEGINVSCRFVNEDTDDEDADLILYAGKLEDFGQRDTDNNDANLNNTGYESIRIGWTENGQHSSVSPWDVIVDRPKSKKLRLSRPCLDDDEKKRARDALKNLKRIPQVREQLICAVNQRQYTDYSCRVEVPMHLGFVERRLEANYYSSRMSIVADVKLIRDNCLKYNGEVGLLQDGAREMYDQFERDVLNEEERTLFRDVKVTIANKTRPESTRPRSSLENLPEPPASHEESGTSSRRRSLRIRIDSSQVQASQAAMAPARALRSNSEVSEISNEAPSASFANAMARGRQPRRSSSSNGQAAPNRGGRRDRGRARGSAEPETAQPPIAPPPQGTRRSARMRGMQANPESENLSVARSHGHDNGETVSRSRRERARSTAARPPPAEENPSESEESDAKPPARQTRNSRRASFGRDAESESEQPPSPQATRTSSRSRSMAGLKRDVESEPEHPPSPQATRRSSRSRSMVGLGRDVESEPEHPPSPQGTRRSRSRSMTSMGRAIKSESEHPTSPEAARRSSRTRSGTRRSDAQSESDEEEPNHSTPMNNRKRRARPSLQESDNDEVEDSSDQESVEDKVEEMEEEEEEASNSESEAPSPEEPSARRSSRSSQRRSSVSSMNNRTSRRGSQPSVASSRRSSRGGQVASYAEHSGSEFSEIEPSESEEEVEKPQRRSPPKKRARGKAKGKAKAKQSPKKRKSPAKTQRKRKRADEFSDESEEDDYDYVVQRDEQPARRKRTKIWHEIDSKHITSVTRSILEFYRCLDEQEVFAVPVAEKHPDVKQAYNQKISTPMDFQTIEEDRIQYYSSITELQKDLILTFQNCIDFNGTLSDYGQFAQQLLDMLDDAFEKAVADLPGR</sequence>
<feature type="compositionally biased region" description="Basic and acidic residues" evidence="4">
    <location>
        <begin position="595"/>
        <end position="615"/>
    </location>
</feature>
<evidence type="ECO:0000313" key="6">
    <source>
        <dbReference type="EMBL" id="CAB9519710.1"/>
    </source>
</evidence>
<dbReference type="InterPro" id="IPR036322">
    <property type="entry name" value="WD40_repeat_dom_sf"/>
</dbReference>
<comment type="caution">
    <text evidence="6">The sequence shown here is derived from an EMBL/GenBank/DDBJ whole genome shotgun (WGS) entry which is preliminary data.</text>
</comment>
<feature type="compositionally biased region" description="Acidic residues" evidence="4">
    <location>
        <begin position="2273"/>
        <end position="2282"/>
    </location>
</feature>
<evidence type="ECO:0000256" key="2">
    <source>
        <dbReference type="PROSITE-ProRule" id="PRU00035"/>
    </source>
</evidence>
<evidence type="ECO:0000256" key="3">
    <source>
        <dbReference type="PROSITE-ProRule" id="PRU00221"/>
    </source>
</evidence>
<gene>
    <name evidence="6" type="ORF">SEMRO_1039_G234360.1</name>
</gene>
<evidence type="ECO:0000313" key="7">
    <source>
        <dbReference type="Proteomes" id="UP001153069"/>
    </source>
</evidence>
<dbReference type="GO" id="GO:0008360">
    <property type="term" value="P:regulation of cell shape"/>
    <property type="evidence" value="ECO:0007669"/>
    <property type="project" value="TreeGrafter"/>
</dbReference>
<dbReference type="InterPro" id="IPR001680">
    <property type="entry name" value="WD40_rpt"/>
</dbReference>
<feature type="region of interest" description="Disordered" evidence="4">
    <location>
        <begin position="1769"/>
        <end position="2282"/>
    </location>
</feature>